<proteinExistence type="predicted"/>
<evidence type="ECO:0000313" key="1">
    <source>
        <dbReference type="EMBL" id="GFS59342.1"/>
    </source>
</evidence>
<dbReference type="InterPro" id="IPR035810">
    <property type="entry name" value="PEBP_euk"/>
</dbReference>
<accession>A0A8X6MIJ6</accession>
<reference evidence="1" key="1">
    <citation type="submission" date="2020-08" db="EMBL/GenBank/DDBJ databases">
        <title>Multicomponent nature underlies the extraordinary mechanical properties of spider dragline silk.</title>
        <authorList>
            <person name="Kono N."/>
            <person name="Nakamura H."/>
            <person name="Mori M."/>
            <person name="Yoshida Y."/>
            <person name="Ohtoshi R."/>
            <person name="Malay A.D."/>
            <person name="Moran D.A.P."/>
            <person name="Tomita M."/>
            <person name="Numata K."/>
            <person name="Arakawa K."/>
        </authorList>
    </citation>
    <scope>NUCLEOTIDE SEQUENCE</scope>
</reference>
<protein>
    <submittedName>
        <fullName evidence="1">OV-16 antigen</fullName>
    </submittedName>
</protein>
<dbReference type="Pfam" id="PF01161">
    <property type="entry name" value="PBP"/>
    <property type="match status" value="1"/>
</dbReference>
<dbReference type="Proteomes" id="UP000886998">
    <property type="component" value="Unassembled WGS sequence"/>
</dbReference>
<dbReference type="PANTHER" id="PTHR11362:SF82">
    <property type="entry name" value="PHOSPHATIDYLETHANOLAMINE-BINDING PROTEIN 4"/>
    <property type="match status" value="1"/>
</dbReference>
<dbReference type="AlphaFoldDB" id="A0A8X6MIJ6"/>
<sequence length="136" mass="15416">MTNKNLQQSPLAFAPIRCAGPSRVQIVCVEEETKHGLADASNPENPHLANYRNWVVEDIPGNIYNGHSASAYKQPNPPLNSDAHRYIFLVYQQPTSKKLQETFDDDLRVNLKVKTFVNKRNLIGPLAGNFMYVRHL</sequence>
<comment type="caution">
    <text evidence="1">The sequence shown here is derived from an EMBL/GenBank/DDBJ whole genome shotgun (WGS) entry which is preliminary data.</text>
</comment>
<dbReference type="InterPro" id="IPR008914">
    <property type="entry name" value="PEBP"/>
</dbReference>
<gene>
    <name evidence="1" type="primary">NCL1_39397</name>
    <name evidence="1" type="ORF">TNIN_108881</name>
</gene>
<dbReference type="CDD" id="cd00866">
    <property type="entry name" value="PEBP_euk"/>
    <property type="match status" value="1"/>
</dbReference>
<dbReference type="OrthoDB" id="2506647at2759"/>
<evidence type="ECO:0000313" key="2">
    <source>
        <dbReference type="Proteomes" id="UP000886998"/>
    </source>
</evidence>
<organism evidence="1 2">
    <name type="scientific">Trichonephila inaurata madagascariensis</name>
    <dbReference type="NCBI Taxonomy" id="2747483"/>
    <lineage>
        <taxon>Eukaryota</taxon>
        <taxon>Metazoa</taxon>
        <taxon>Ecdysozoa</taxon>
        <taxon>Arthropoda</taxon>
        <taxon>Chelicerata</taxon>
        <taxon>Arachnida</taxon>
        <taxon>Araneae</taxon>
        <taxon>Araneomorphae</taxon>
        <taxon>Entelegynae</taxon>
        <taxon>Araneoidea</taxon>
        <taxon>Nephilidae</taxon>
        <taxon>Trichonephila</taxon>
        <taxon>Trichonephila inaurata</taxon>
    </lineage>
</organism>
<dbReference type="PANTHER" id="PTHR11362">
    <property type="entry name" value="PHOSPHATIDYLETHANOLAMINE-BINDING PROTEIN"/>
    <property type="match status" value="1"/>
</dbReference>
<name>A0A8X6MIJ6_9ARAC</name>
<dbReference type="InterPro" id="IPR036610">
    <property type="entry name" value="PEBP-like_sf"/>
</dbReference>
<dbReference type="SUPFAM" id="SSF49777">
    <property type="entry name" value="PEBP-like"/>
    <property type="match status" value="1"/>
</dbReference>
<dbReference type="EMBL" id="BMAV01027439">
    <property type="protein sequence ID" value="GFS59342.1"/>
    <property type="molecule type" value="Genomic_DNA"/>
</dbReference>
<dbReference type="Gene3D" id="3.90.280.10">
    <property type="entry name" value="PEBP-like"/>
    <property type="match status" value="1"/>
</dbReference>
<keyword evidence="2" id="KW-1185">Reference proteome</keyword>